<dbReference type="InterPro" id="IPR027417">
    <property type="entry name" value="P-loop_NTPase"/>
</dbReference>
<evidence type="ECO:0000256" key="6">
    <source>
        <dbReference type="ARBA" id="ARBA00022840"/>
    </source>
</evidence>
<evidence type="ECO:0000256" key="5">
    <source>
        <dbReference type="ARBA" id="ARBA00022741"/>
    </source>
</evidence>
<evidence type="ECO:0000256" key="8">
    <source>
        <dbReference type="ARBA" id="ARBA00023065"/>
    </source>
</evidence>
<sequence>MTGSPYPIPSPQGSTQAGGLGQRRAGASAFGGRDLTLEYDGFRVSTGLTVDVPIGKVTSIIGANGCGKSTLLRALSRLMSPTRGGVYLNGERADKIARKRFAQTVGILPQNPIAPEGMLVSDLVECGRQPYRRLLGRADHEDRAIVRRAMEVTSTLHLADRPVDELSGGQRQRVWIAMALAQDTDILLLDEPTTFLDIANQLDILEVVSRRNRDVGTTVVMVLHDMNLASRYSDHIVAMKDGAIVAEGGPREVLTVGRIREIFGIESQIGVDPVSGAPYVFPVGREEIPREDLL</sequence>
<keyword evidence="2" id="KW-0813">Transport</keyword>
<dbReference type="InterPro" id="IPR003593">
    <property type="entry name" value="AAA+_ATPase"/>
</dbReference>
<evidence type="ECO:0000313" key="12">
    <source>
        <dbReference type="EMBL" id="QCB29114.1"/>
    </source>
</evidence>
<protein>
    <submittedName>
        <fullName evidence="12">Putative siderophore transport system ATP-binding protein YusV</fullName>
    </submittedName>
</protein>
<keyword evidence="9" id="KW-0472">Membrane</keyword>
<gene>
    <name evidence="12" type="primary">yusV</name>
    <name evidence="12" type="ORF">CENDO_09250</name>
</gene>
<keyword evidence="7" id="KW-0408">Iron</keyword>
<proteinExistence type="predicted"/>
<feature type="region of interest" description="Disordered" evidence="10">
    <location>
        <begin position="1"/>
        <end position="26"/>
    </location>
</feature>
<dbReference type="CDD" id="cd03214">
    <property type="entry name" value="ABC_Iron-Siderophores_B12_Hemin"/>
    <property type="match status" value="1"/>
</dbReference>
<keyword evidence="8" id="KW-0406">Ion transport</keyword>
<dbReference type="FunFam" id="3.40.50.300:FF:000134">
    <property type="entry name" value="Iron-enterobactin ABC transporter ATP-binding protein"/>
    <property type="match status" value="1"/>
</dbReference>
<keyword evidence="4" id="KW-0410">Iron transport</keyword>
<dbReference type="OrthoDB" id="3579586at2"/>
<dbReference type="InterPro" id="IPR051535">
    <property type="entry name" value="Siderophore_ABC-ATPase"/>
</dbReference>
<dbReference type="PANTHER" id="PTHR42771:SF2">
    <property type="entry name" value="IRON(3+)-HYDROXAMATE IMPORT ATP-BINDING PROTEIN FHUC"/>
    <property type="match status" value="1"/>
</dbReference>
<evidence type="ECO:0000259" key="11">
    <source>
        <dbReference type="PROSITE" id="PS50893"/>
    </source>
</evidence>
<evidence type="ECO:0000256" key="1">
    <source>
        <dbReference type="ARBA" id="ARBA00004202"/>
    </source>
</evidence>
<evidence type="ECO:0000313" key="13">
    <source>
        <dbReference type="Proteomes" id="UP000296352"/>
    </source>
</evidence>
<dbReference type="GO" id="GO:0006826">
    <property type="term" value="P:iron ion transport"/>
    <property type="evidence" value="ECO:0007669"/>
    <property type="project" value="UniProtKB-KW"/>
</dbReference>
<evidence type="ECO:0000256" key="3">
    <source>
        <dbReference type="ARBA" id="ARBA00022475"/>
    </source>
</evidence>
<keyword evidence="5" id="KW-0547">Nucleotide-binding</keyword>
<dbReference type="InterPro" id="IPR017871">
    <property type="entry name" value="ABC_transporter-like_CS"/>
</dbReference>
<dbReference type="PROSITE" id="PS00211">
    <property type="entry name" value="ABC_TRANSPORTER_1"/>
    <property type="match status" value="1"/>
</dbReference>
<name>A0A4P7QJJ6_9CORY</name>
<comment type="subcellular location">
    <subcellularLocation>
        <location evidence="1">Cell membrane</location>
        <topology evidence="1">Peripheral membrane protein</topology>
    </subcellularLocation>
</comment>
<organism evidence="12 13">
    <name type="scientific">Corynebacterium endometrii</name>
    <dbReference type="NCBI Taxonomy" id="2488819"/>
    <lineage>
        <taxon>Bacteria</taxon>
        <taxon>Bacillati</taxon>
        <taxon>Actinomycetota</taxon>
        <taxon>Actinomycetes</taxon>
        <taxon>Mycobacteriales</taxon>
        <taxon>Corynebacteriaceae</taxon>
        <taxon>Corynebacterium</taxon>
    </lineage>
</organism>
<keyword evidence="3" id="KW-1003">Cell membrane</keyword>
<dbReference type="AlphaFoldDB" id="A0A4P7QJJ6"/>
<feature type="compositionally biased region" description="Pro residues" evidence="10">
    <location>
        <begin position="1"/>
        <end position="10"/>
    </location>
</feature>
<evidence type="ECO:0000256" key="2">
    <source>
        <dbReference type="ARBA" id="ARBA00022448"/>
    </source>
</evidence>
<keyword evidence="13" id="KW-1185">Reference proteome</keyword>
<dbReference type="SMART" id="SM00382">
    <property type="entry name" value="AAA"/>
    <property type="match status" value="1"/>
</dbReference>
<evidence type="ECO:0000256" key="9">
    <source>
        <dbReference type="ARBA" id="ARBA00023136"/>
    </source>
</evidence>
<dbReference type="RefSeq" id="WP_136141753.1">
    <property type="nucleotide sequence ID" value="NZ_CP039247.1"/>
</dbReference>
<evidence type="ECO:0000256" key="4">
    <source>
        <dbReference type="ARBA" id="ARBA00022496"/>
    </source>
</evidence>
<dbReference type="InterPro" id="IPR003439">
    <property type="entry name" value="ABC_transporter-like_ATP-bd"/>
</dbReference>
<dbReference type="Proteomes" id="UP000296352">
    <property type="component" value="Chromosome"/>
</dbReference>
<dbReference type="GO" id="GO:0005886">
    <property type="term" value="C:plasma membrane"/>
    <property type="evidence" value="ECO:0007669"/>
    <property type="project" value="UniProtKB-SubCell"/>
</dbReference>
<dbReference type="GO" id="GO:0005524">
    <property type="term" value="F:ATP binding"/>
    <property type="evidence" value="ECO:0007669"/>
    <property type="project" value="UniProtKB-KW"/>
</dbReference>
<reference evidence="12 13" key="1">
    <citation type="submission" date="2019-04" db="EMBL/GenBank/DDBJ databases">
        <title>Corynebacterium endometrii sp. nov., isolated from the uterus of a cow with endometritis.</title>
        <authorList>
            <person name="Ballas P."/>
            <person name="Ruckert C."/>
            <person name="Wagener K."/>
            <person name="Drillich M."/>
            <person name="Kaempfer P."/>
            <person name="Busse H.-J."/>
            <person name="Ehling-Schulz M."/>
        </authorList>
    </citation>
    <scope>NUCLEOTIDE SEQUENCE [LARGE SCALE GENOMIC DNA]</scope>
    <source>
        <strain evidence="12 13">LMM-1653</strain>
    </source>
</reference>
<dbReference type="Pfam" id="PF00005">
    <property type="entry name" value="ABC_tran"/>
    <property type="match status" value="1"/>
</dbReference>
<dbReference type="SUPFAM" id="SSF52540">
    <property type="entry name" value="P-loop containing nucleoside triphosphate hydrolases"/>
    <property type="match status" value="1"/>
</dbReference>
<dbReference type="GO" id="GO:0016887">
    <property type="term" value="F:ATP hydrolysis activity"/>
    <property type="evidence" value="ECO:0007669"/>
    <property type="project" value="InterPro"/>
</dbReference>
<evidence type="ECO:0000256" key="10">
    <source>
        <dbReference type="SAM" id="MobiDB-lite"/>
    </source>
</evidence>
<feature type="domain" description="ABC transporter" evidence="11">
    <location>
        <begin position="30"/>
        <end position="266"/>
    </location>
</feature>
<dbReference type="PANTHER" id="PTHR42771">
    <property type="entry name" value="IRON(3+)-HYDROXAMATE IMPORT ATP-BINDING PROTEIN FHUC"/>
    <property type="match status" value="1"/>
</dbReference>
<dbReference type="KEGG" id="cee:CENDO_09250"/>
<dbReference type="Gene3D" id="3.40.50.300">
    <property type="entry name" value="P-loop containing nucleotide triphosphate hydrolases"/>
    <property type="match status" value="1"/>
</dbReference>
<evidence type="ECO:0000256" key="7">
    <source>
        <dbReference type="ARBA" id="ARBA00023004"/>
    </source>
</evidence>
<accession>A0A4P7QJJ6</accession>
<keyword evidence="6 12" id="KW-0067">ATP-binding</keyword>
<dbReference type="EMBL" id="CP039247">
    <property type="protein sequence ID" value="QCB29114.1"/>
    <property type="molecule type" value="Genomic_DNA"/>
</dbReference>
<dbReference type="PROSITE" id="PS50893">
    <property type="entry name" value="ABC_TRANSPORTER_2"/>
    <property type="match status" value="1"/>
</dbReference>